<evidence type="ECO:0000313" key="2">
    <source>
        <dbReference type="EMBL" id="GFO14565.1"/>
    </source>
</evidence>
<evidence type="ECO:0000256" key="1">
    <source>
        <dbReference type="SAM" id="Phobius"/>
    </source>
</evidence>
<gene>
    <name evidence="2" type="ORF">PoB_004107000</name>
</gene>
<dbReference type="EMBL" id="BLXT01004580">
    <property type="protein sequence ID" value="GFO14565.1"/>
    <property type="molecule type" value="Genomic_DNA"/>
</dbReference>
<evidence type="ECO:0000313" key="3">
    <source>
        <dbReference type="Proteomes" id="UP000735302"/>
    </source>
</evidence>
<protein>
    <submittedName>
        <fullName evidence="2">Uncharacterized protein</fullName>
    </submittedName>
</protein>
<sequence length="202" mass="22790">MCSKTRVYGYRTAFVNGAFGGWRARQGCIGSVHHEMKLDSAIDTLAYRRHFLIYSFVWGPGIECAPPWLSRVVRGDQGRLSPMNCLLSVKGDISFSPPDFVFYLHFLSCAIVPATSPSVVLYFFLFPGGVWDRMDPPHCACRKRRLKQDVAHELPLVITWVTSLFLHLALSSLPTSFPELSSFYFSSSCLLLLSTVALRCWK</sequence>
<feature type="transmembrane region" description="Helical" evidence="1">
    <location>
        <begin position="150"/>
        <end position="170"/>
    </location>
</feature>
<name>A0AAV4B683_9GAST</name>
<feature type="transmembrane region" description="Helical" evidence="1">
    <location>
        <begin position="100"/>
        <end position="125"/>
    </location>
</feature>
<accession>A0AAV4B683</accession>
<proteinExistence type="predicted"/>
<feature type="transmembrane region" description="Helical" evidence="1">
    <location>
        <begin position="182"/>
        <end position="201"/>
    </location>
</feature>
<keyword evidence="1" id="KW-1133">Transmembrane helix</keyword>
<organism evidence="2 3">
    <name type="scientific">Plakobranchus ocellatus</name>
    <dbReference type="NCBI Taxonomy" id="259542"/>
    <lineage>
        <taxon>Eukaryota</taxon>
        <taxon>Metazoa</taxon>
        <taxon>Spiralia</taxon>
        <taxon>Lophotrochozoa</taxon>
        <taxon>Mollusca</taxon>
        <taxon>Gastropoda</taxon>
        <taxon>Heterobranchia</taxon>
        <taxon>Euthyneura</taxon>
        <taxon>Panpulmonata</taxon>
        <taxon>Sacoglossa</taxon>
        <taxon>Placobranchoidea</taxon>
        <taxon>Plakobranchidae</taxon>
        <taxon>Plakobranchus</taxon>
    </lineage>
</organism>
<dbReference type="AlphaFoldDB" id="A0AAV4B683"/>
<dbReference type="Proteomes" id="UP000735302">
    <property type="component" value="Unassembled WGS sequence"/>
</dbReference>
<keyword evidence="1" id="KW-0812">Transmembrane</keyword>
<reference evidence="2 3" key="1">
    <citation type="journal article" date="2021" name="Elife">
        <title>Chloroplast acquisition without the gene transfer in kleptoplastic sea slugs, Plakobranchus ocellatus.</title>
        <authorList>
            <person name="Maeda T."/>
            <person name="Takahashi S."/>
            <person name="Yoshida T."/>
            <person name="Shimamura S."/>
            <person name="Takaki Y."/>
            <person name="Nagai Y."/>
            <person name="Toyoda A."/>
            <person name="Suzuki Y."/>
            <person name="Arimoto A."/>
            <person name="Ishii H."/>
            <person name="Satoh N."/>
            <person name="Nishiyama T."/>
            <person name="Hasebe M."/>
            <person name="Maruyama T."/>
            <person name="Minagawa J."/>
            <person name="Obokata J."/>
            <person name="Shigenobu S."/>
        </authorList>
    </citation>
    <scope>NUCLEOTIDE SEQUENCE [LARGE SCALE GENOMIC DNA]</scope>
</reference>
<keyword evidence="1" id="KW-0472">Membrane</keyword>
<comment type="caution">
    <text evidence="2">The sequence shown here is derived from an EMBL/GenBank/DDBJ whole genome shotgun (WGS) entry which is preliminary data.</text>
</comment>
<keyword evidence="3" id="KW-1185">Reference proteome</keyword>